<feature type="compositionally biased region" description="Low complexity" evidence="1">
    <location>
        <begin position="86"/>
        <end position="95"/>
    </location>
</feature>
<dbReference type="RefSeq" id="WP_387891052.1">
    <property type="nucleotide sequence ID" value="NZ_JBIAWJ010000019.1"/>
</dbReference>
<keyword evidence="2" id="KW-0812">Transmembrane</keyword>
<feature type="region of interest" description="Disordered" evidence="1">
    <location>
        <begin position="1"/>
        <end position="182"/>
    </location>
</feature>
<evidence type="ECO:0000256" key="1">
    <source>
        <dbReference type="SAM" id="MobiDB-lite"/>
    </source>
</evidence>
<protein>
    <recommendedName>
        <fullName evidence="5">DUF4190 domain-containing protein</fullName>
    </recommendedName>
</protein>
<evidence type="ECO:0000313" key="3">
    <source>
        <dbReference type="EMBL" id="MFF4525668.1"/>
    </source>
</evidence>
<feature type="transmembrane region" description="Helical" evidence="2">
    <location>
        <begin position="260"/>
        <end position="283"/>
    </location>
</feature>
<feature type="compositionally biased region" description="Pro residues" evidence="1">
    <location>
        <begin position="114"/>
        <end position="139"/>
    </location>
</feature>
<evidence type="ECO:0000256" key="2">
    <source>
        <dbReference type="SAM" id="Phobius"/>
    </source>
</evidence>
<organism evidence="3 4">
    <name type="scientific">Streptomyces bluensis</name>
    <dbReference type="NCBI Taxonomy" id="33897"/>
    <lineage>
        <taxon>Bacteria</taxon>
        <taxon>Bacillati</taxon>
        <taxon>Actinomycetota</taxon>
        <taxon>Actinomycetes</taxon>
        <taxon>Kitasatosporales</taxon>
        <taxon>Streptomycetaceae</taxon>
        <taxon>Streptomyces</taxon>
    </lineage>
</organism>
<accession>A0ABW6UQE8</accession>
<dbReference type="EMBL" id="JBIAWJ010000019">
    <property type="protein sequence ID" value="MFF4525668.1"/>
    <property type="molecule type" value="Genomic_DNA"/>
</dbReference>
<dbReference type="Proteomes" id="UP001602058">
    <property type="component" value="Unassembled WGS sequence"/>
</dbReference>
<reference evidence="3 4" key="1">
    <citation type="submission" date="2024-10" db="EMBL/GenBank/DDBJ databases">
        <title>The Natural Products Discovery Center: Release of the First 8490 Sequenced Strains for Exploring Actinobacteria Biosynthetic Diversity.</title>
        <authorList>
            <person name="Kalkreuter E."/>
            <person name="Kautsar S.A."/>
            <person name="Yang D."/>
            <person name="Bader C.D."/>
            <person name="Teijaro C.N."/>
            <person name="Fluegel L."/>
            <person name="Davis C.M."/>
            <person name="Simpson J.R."/>
            <person name="Lauterbach L."/>
            <person name="Steele A.D."/>
            <person name="Gui C."/>
            <person name="Meng S."/>
            <person name="Li G."/>
            <person name="Viehrig K."/>
            <person name="Ye F."/>
            <person name="Su P."/>
            <person name="Kiefer A.F."/>
            <person name="Nichols A."/>
            <person name="Cepeda A.J."/>
            <person name="Yan W."/>
            <person name="Fan B."/>
            <person name="Jiang Y."/>
            <person name="Adhikari A."/>
            <person name="Zheng C.-J."/>
            <person name="Schuster L."/>
            <person name="Cowan T.M."/>
            <person name="Smanski M.J."/>
            <person name="Chevrette M.G."/>
            <person name="De Carvalho L.P.S."/>
            <person name="Shen B."/>
        </authorList>
    </citation>
    <scope>NUCLEOTIDE SEQUENCE [LARGE SCALE GENOMIC DNA]</scope>
    <source>
        <strain evidence="3 4">NPDC001390</strain>
    </source>
</reference>
<keyword evidence="2" id="KW-1133">Transmembrane helix</keyword>
<name>A0ABW6UQE8_9ACTN</name>
<proteinExistence type="predicted"/>
<evidence type="ECO:0000313" key="4">
    <source>
        <dbReference type="Proteomes" id="UP001602058"/>
    </source>
</evidence>
<gene>
    <name evidence="3" type="ORF">ACFY1D_30210</name>
</gene>
<evidence type="ECO:0008006" key="5">
    <source>
        <dbReference type="Google" id="ProtNLM"/>
    </source>
</evidence>
<comment type="caution">
    <text evidence="3">The sequence shown here is derived from an EMBL/GenBank/DDBJ whole genome shotgun (WGS) entry which is preliminary data.</text>
</comment>
<sequence>MSDEAHTPQTPDTPGRPGQDAWAPPENRSPAGPLPPEHAAPTSPAAPAPAPSPGSGFGSEPQDAVPAPGVRLDKPPAPAPDPWAPPADTVSSASTPPAPPSAYVRQTFTHGPPAGYPIPPASGIPAAPYPHPGPTPFAPPGQGEPVPPPPIGPDGPGQVPYGYPQYPSHPSHPGHPGHGHQYAPHQYAAYQGAPGYGWPGMPLGPSNGMGIASLTLGIIAAVGFCMWPLAILLGVLAVIFGVVGRAKAGRGEATNPGQALAGIICGATGIVLGVLAFVLIVVVSDDSAGAGGAPLDTGRSASPAAATSLGHATPACYVTPVG</sequence>
<feature type="transmembrane region" description="Helical" evidence="2">
    <location>
        <begin position="211"/>
        <end position="240"/>
    </location>
</feature>
<keyword evidence="2" id="KW-0472">Membrane</keyword>
<feature type="compositionally biased region" description="Low complexity" evidence="1">
    <location>
        <begin position="156"/>
        <end position="171"/>
    </location>
</feature>
<keyword evidence="4" id="KW-1185">Reference proteome</keyword>
<feature type="compositionally biased region" description="Pro residues" evidence="1">
    <location>
        <begin position="75"/>
        <end position="85"/>
    </location>
</feature>
<feature type="compositionally biased region" description="Pro residues" evidence="1">
    <location>
        <begin position="32"/>
        <end position="52"/>
    </location>
</feature>